<keyword evidence="2" id="KW-1185">Reference proteome</keyword>
<dbReference type="Proteomes" id="UP000076532">
    <property type="component" value="Unassembled WGS sequence"/>
</dbReference>
<dbReference type="AlphaFoldDB" id="A0A167WJX7"/>
<evidence type="ECO:0000313" key="1">
    <source>
        <dbReference type="EMBL" id="KZP06183.1"/>
    </source>
</evidence>
<organism evidence="1 2">
    <name type="scientific">Athelia psychrophila</name>
    <dbReference type="NCBI Taxonomy" id="1759441"/>
    <lineage>
        <taxon>Eukaryota</taxon>
        <taxon>Fungi</taxon>
        <taxon>Dikarya</taxon>
        <taxon>Basidiomycota</taxon>
        <taxon>Agaricomycotina</taxon>
        <taxon>Agaricomycetes</taxon>
        <taxon>Agaricomycetidae</taxon>
        <taxon>Atheliales</taxon>
        <taxon>Atheliaceae</taxon>
        <taxon>Athelia</taxon>
    </lineage>
</organism>
<reference evidence="1 2" key="1">
    <citation type="journal article" date="2016" name="Mol. Biol. Evol.">
        <title>Comparative Genomics of Early-Diverging Mushroom-Forming Fungi Provides Insights into the Origins of Lignocellulose Decay Capabilities.</title>
        <authorList>
            <person name="Nagy L.G."/>
            <person name="Riley R."/>
            <person name="Tritt A."/>
            <person name="Adam C."/>
            <person name="Daum C."/>
            <person name="Floudas D."/>
            <person name="Sun H."/>
            <person name="Yadav J.S."/>
            <person name="Pangilinan J."/>
            <person name="Larsson K.H."/>
            <person name="Matsuura K."/>
            <person name="Barry K."/>
            <person name="Labutti K."/>
            <person name="Kuo R."/>
            <person name="Ohm R.A."/>
            <person name="Bhattacharya S.S."/>
            <person name="Shirouzu T."/>
            <person name="Yoshinaga Y."/>
            <person name="Martin F.M."/>
            <person name="Grigoriev I.V."/>
            <person name="Hibbett D.S."/>
        </authorList>
    </citation>
    <scope>NUCLEOTIDE SEQUENCE [LARGE SCALE GENOMIC DNA]</scope>
    <source>
        <strain evidence="1 2">CBS 109695</strain>
    </source>
</reference>
<proteinExistence type="predicted"/>
<gene>
    <name evidence="1" type="ORF">FIBSPDRAFT_966688</name>
</gene>
<evidence type="ECO:0000313" key="2">
    <source>
        <dbReference type="Proteomes" id="UP000076532"/>
    </source>
</evidence>
<sequence length="146" mass="16189">MWKPDSIFCTVLAPLGVLQEDGLITRDELEAIVTWKEANRISNPVDLEAKVEKIGVQSKVLPLDVVIENAGSDDVLDRVGALDFVSNEARVSLVIFQGLFDGPIFRCFSFWETEGFERAGSVEMSVRMEVSLDSLALSVYYPSSQD</sequence>
<dbReference type="EMBL" id="KV417801">
    <property type="protein sequence ID" value="KZP06183.1"/>
    <property type="molecule type" value="Genomic_DNA"/>
</dbReference>
<protein>
    <submittedName>
        <fullName evidence="1">Uncharacterized protein</fullName>
    </submittedName>
</protein>
<name>A0A167WJX7_9AGAM</name>
<accession>A0A167WJX7</accession>